<dbReference type="InterPro" id="IPR032095">
    <property type="entry name" value="Sacchrp_dh-like_C"/>
</dbReference>
<dbReference type="EMBL" id="CP007139">
    <property type="protein sequence ID" value="AIE84690.1"/>
    <property type="molecule type" value="Genomic_DNA"/>
</dbReference>
<dbReference type="GO" id="GO:0016491">
    <property type="term" value="F:oxidoreductase activity"/>
    <property type="evidence" value="ECO:0007669"/>
    <property type="project" value="UniProtKB-KW"/>
</dbReference>
<feature type="domain" description="Saccharopine dehydrogenase NADP binding" evidence="2">
    <location>
        <begin position="6"/>
        <end position="130"/>
    </location>
</feature>
<evidence type="ECO:0000256" key="1">
    <source>
        <dbReference type="ARBA" id="ARBA00023002"/>
    </source>
</evidence>
<dbReference type="STRING" id="661478.OP10G_1322"/>
<dbReference type="SUPFAM" id="SSF55347">
    <property type="entry name" value="Glyceraldehyde-3-phosphate dehydrogenase-like, C-terminal domain"/>
    <property type="match status" value="1"/>
</dbReference>
<dbReference type="InterPro" id="IPR051168">
    <property type="entry name" value="AASS"/>
</dbReference>
<dbReference type="RefSeq" id="WP_025226689.1">
    <property type="nucleotide sequence ID" value="NZ_CP007139.1"/>
</dbReference>
<dbReference type="InterPro" id="IPR036291">
    <property type="entry name" value="NAD(P)-bd_dom_sf"/>
</dbReference>
<dbReference type="PANTHER" id="PTHR11133:SF22">
    <property type="entry name" value="ALPHA-AMINOADIPIC SEMIALDEHYDE SYNTHASE, MITOCHONDRIAL"/>
    <property type="match status" value="1"/>
</dbReference>
<dbReference type="HOGENOM" id="CLU_032858_3_0_0"/>
<evidence type="ECO:0000259" key="3">
    <source>
        <dbReference type="Pfam" id="PF16653"/>
    </source>
</evidence>
<evidence type="ECO:0000259" key="2">
    <source>
        <dbReference type="Pfam" id="PF03435"/>
    </source>
</evidence>
<sequence length="395" mass="43408">MDKTFAILGAGMQGTAAAYDLAKFADPATILLADARIEQADRSAQRVNALVGRTICRPMQVDALDPEALAAFLQPVDVLLSCVPYWMHPRIAKVAIETGTNMCDLGGNTEITMETLQLDEAAKAAGVTLIPDTGLAPGLVNSVGKFLIEKLDEAESVCLYCGVLPQHPIPPFNYKLTFNIEGLLTEYDYKAVVLRDGEIVMVDTLSELEEIDVEGLGRMEAFTTSGGTSTAPYTFQDRVTSYQYKTIRFPGHCEKMRIFKDFGFWGEEPVDIKGSVVRPRDLFYKVFGDRLAAIQDTDQCIVRGVGEGIRNGERVRLQVDIHDRQCEATGFTSMERTTGFSISIHAAAIAAGEVPPGAIRYENAITGARFMEEIQRRGITFKFSEERLGNVRLAV</sequence>
<protein>
    <submittedName>
        <fullName evidence="4">Saccharopine dehydrogenase family protein</fullName>
    </submittedName>
</protein>
<organism evidence="4 5">
    <name type="scientific">Fimbriimonas ginsengisoli Gsoil 348</name>
    <dbReference type="NCBI Taxonomy" id="661478"/>
    <lineage>
        <taxon>Bacteria</taxon>
        <taxon>Bacillati</taxon>
        <taxon>Armatimonadota</taxon>
        <taxon>Fimbriimonadia</taxon>
        <taxon>Fimbriimonadales</taxon>
        <taxon>Fimbriimonadaceae</taxon>
        <taxon>Fimbriimonas</taxon>
    </lineage>
</organism>
<reference evidence="4 5" key="1">
    <citation type="journal article" date="2014" name="PLoS ONE">
        <title>The first complete genome sequence of the class fimbriimonadia in the phylum armatimonadetes.</title>
        <authorList>
            <person name="Hu Z.Y."/>
            <person name="Wang Y.Z."/>
            <person name="Im W.T."/>
            <person name="Wang S.Y."/>
            <person name="Zhao G.P."/>
            <person name="Zheng H.J."/>
            <person name="Quan Z.X."/>
        </authorList>
    </citation>
    <scope>NUCLEOTIDE SEQUENCE [LARGE SCALE GENOMIC DNA]</scope>
    <source>
        <strain evidence="4">Gsoil 348</strain>
    </source>
</reference>
<accession>A0A068NPL9</accession>
<dbReference type="OrthoDB" id="9769367at2"/>
<proteinExistence type="predicted"/>
<evidence type="ECO:0000313" key="4">
    <source>
        <dbReference type="EMBL" id="AIE84690.1"/>
    </source>
</evidence>
<dbReference type="PANTHER" id="PTHR11133">
    <property type="entry name" value="SACCHAROPINE DEHYDROGENASE"/>
    <property type="match status" value="1"/>
</dbReference>
<dbReference type="InterPro" id="IPR005097">
    <property type="entry name" value="Sacchrp_dh_NADP-bd"/>
</dbReference>
<dbReference type="SUPFAM" id="SSF51735">
    <property type="entry name" value="NAD(P)-binding Rossmann-fold domains"/>
    <property type="match status" value="1"/>
</dbReference>
<dbReference type="Proteomes" id="UP000027982">
    <property type="component" value="Chromosome"/>
</dbReference>
<evidence type="ECO:0000313" key="5">
    <source>
        <dbReference type="Proteomes" id="UP000027982"/>
    </source>
</evidence>
<dbReference type="Gene3D" id="3.30.360.10">
    <property type="entry name" value="Dihydrodipicolinate Reductase, domain 2"/>
    <property type="match status" value="1"/>
</dbReference>
<dbReference type="Pfam" id="PF03435">
    <property type="entry name" value="Sacchrp_dh_NADP"/>
    <property type="match status" value="1"/>
</dbReference>
<dbReference type="eggNOG" id="COG1748">
    <property type="taxonomic scope" value="Bacteria"/>
</dbReference>
<keyword evidence="1" id="KW-0560">Oxidoreductase</keyword>
<dbReference type="AlphaFoldDB" id="A0A068NPL9"/>
<dbReference type="KEGG" id="fgi:OP10G_1322"/>
<dbReference type="Gene3D" id="3.40.50.720">
    <property type="entry name" value="NAD(P)-binding Rossmann-like Domain"/>
    <property type="match status" value="1"/>
</dbReference>
<keyword evidence="5" id="KW-1185">Reference proteome</keyword>
<dbReference type="Pfam" id="PF16653">
    <property type="entry name" value="Sacchrp_dh_C"/>
    <property type="match status" value="1"/>
</dbReference>
<feature type="domain" description="Saccharopine dehydrogenase-like C-terminal" evidence="3">
    <location>
        <begin position="134"/>
        <end position="379"/>
    </location>
</feature>
<name>A0A068NPL9_FIMGI</name>
<gene>
    <name evidence="4" type="ORF">OP10G_1322</name>
</gene>